<organism evidence="1 2">
    <name type="scientific">Meloidogyne hapla</name>
    <name type="common">Root-knot nematode worm</name>
    <dbReference type="NCBI Taxonomy" id="6305"/>
    <lineage>
        <taxon>Eukaryota</taxon>
        <taxon>Metazoa</taxon>
        <taxon>Ecdysozoa</taxon>
        <taxon>Nematoda</taxon>
        <taxon>Chromadorea</taxon>
        <taxon>Rhabditida</taxon>
        <taxon>Tylenchina</taxon>
        <taxon>Tylenchomorpha</taxon>
        <taxon>Tylenchoidea</taxon>
        <taxon>Meloidogynidae</taxon>
        <taxon>Meloidogyninae</taxon>
        <taxon>Meloidogyne</taxon>
    </lineage>
</organism>
<dbReference type="WBParaSite" id="MhA1_Contig1416.frz3.gene2">
    <property type="protein sequence ID" value="MhA1_Contig1416.frz3.gene2"/>
    <property type="gene ID" value="MhA1_Contig1416.frz3.gene2"/>
</dbReference>
<dbReference type="AlphaFoldDB" id="A0A1I8B5G9"/>
<accession>A0A1I8B5G9</accession>
<evidence type="ECO:0000313" key="2">
    <source>
        <dbReference type="WBParaSite" id="MhA1_Contig1416.frz3.gene2"/>
    </source>
</evidence>
<protein>
    <submittedName>
        <fullName evidence="2">DUF1738 domain-containing protein</fullName>
    </submittedName>
</protein>
<sequence>MDSKIDLGVSKTSLGQFKATNIKTKKQKTLKPGSMFIIWTLENIKKIYDAIEQNNEPIQLTSKRYFFSDFPKVAIELCVEMNNNVNYFAIWLRQMGPNSSNNSVNTKYYIYADKDGKTVDIARQLNI</sequence>
<dbReference type="Proteomes" id="UP000095281">
    <property type="component" value="Unplaced"/>
</dbReference>
<keyword evidence="1" id="KW-1185">Reference proteome</keyword>
<reference evidence="2" key="1">
    <citation type="submission" date="2016-11" db="UniProtKB">
        <authorList>
            <consortium name="WormBaseParasite"/>
        </authorList>
    </citation>
    <scope>IDENTIFICATION</scope>
</reference>
<evidence type="ECO:0000313" key="1">
    <source>
        <dbReference type="Proteomes" id="UP000095281"/>
    </source>
</evidence>
<proteinExistence type="predicted"/>
<name>A0A1I8B5G9_MELHA</name>